<dbReference type="SUPFAM" id="SSF55120">
    <property type="entry name" value="Pseudouridine synthase"/>
    <property type="match status" value="1"/>
</dbReference>
<reference evidence="7" key="1">
    <citation type="submission" date="2018-05" db="EMBL/GenBank/DDBJ databases">
        <authorList>
            <person name="Lanie J.A."/>
            <person name="Ng W.-L."/>
            <person name="Kazmierczak K.M."/>
            <person name="Andrzejewski T.M."/>
            <person name="Davidsen T.M."/>
            <person name="Wayne K.J."/>
            <person name="Tettelin H."/>
            <person name="Glass J.I."/>
            <person name="Rusch D."/>
            <person name="Podicherti R."/>
            <person name="Tsui H.-C.T."/>
            <person name="Winkler M.E."/>
        </authorList>
    </citation>
    <scope>NUCLEOTIDE SEQUENCE</scope>
</reference>
<evidence type="ECO:0000256" key="3">
    <source>
        <dbReference type="ARBA" id="ARBA00023235"/>
    </source>
</evidence>
<gene>
    <name evidence="7" type="ORF">METZ01_LOCUS90561</name>
</gene>
<dbReference type="Gene3D" id="3.30.2350.10">
    <property type="entry name" value="Pseudouridine synthase"/>
    <property type="match status" value="1"/>
</dbReference>
<name>A0A381VDJ1_9ZZZZ</name>
<evidence type="ECO:0000259" key="5">
    <source>
        <dbReference type="Pfam" id="PF09157"/>
    </source>
</evidence>
<dbReference type="InterPro" id="IPR015240">
    <property type="entry name" value="tRNA_sdUridine_synth_fam1_C"/>
</dbReference>
<dbReference type="GO" id="GO:0003723">
    <property type="term" value="F:RNA binding"/>
    <property type="evidence" value="ECO:0007669"/>
    <property type="project" value="InterPro"/>
</dbReference>
<dbReference type="InterPro" id="IPR002501">
    <property type="entry name" value="PsdUridine_synth_N"/>
</dbReference>
<dbReference type="Pfam" id="PF16198">
    <property type="entry name" value="TruB_C_2"/>
    <property type="match status" value="1"/>
</dbReference>
<dbReference type="GO" id="GO:1990481">
    <property type="term" value="P:mRNA pseudouridine synthesis"/>
    <property type="evidence" value="ECO:0007669"/>
    <property type="project" value="TreeGrafter"/>
</dbReference>
<proteinExistence type="inferred from homology"/>
<dbReference type="InterPro" id="IPR020103">
    <property type="entry name" value="PsdUridine_synth_cat_dom_sf"/>
</dbReference>
<dbReference type="Gene3D" id="2.30.130.10">
    <property type="entry name" value="PUA domain"/>
    <property type="match status" value="1"/>
</dbReference>
<dbReference type="SUPFAM" id="SSF88697">
    <property type="entry name" value="PUA domain-like"/>
    <property type="match status" value="1"/>
</dbReference>
<organism evidence="7">
    <name type="scientific">marine metagenome</name>
    <dbReference type="NCBI Taxonomy" id="408172"/>
    <lineage>
        <taxon>unclassified sequences</taxon>
        <taxon>metagenomes</taxon>
        <taxon>ecological metagenomes</taxon>
    </lineage>
</organism>
<dbReference type="NCBIfam" id="TIGR00431">
    <property type="entry name" value="TruB"/>
    <property type="match status" value="1"/>
</dbReference>
<feature type="domain" description="tRNA pseudouridine synthase II TruB subfamily 1 C-terminal" evidence="5">
    <location>
        <begin position="230"/>
        <end position="288"/>
    </location>
</feature>
<evidence type="ECO:0000259" key="4">
    <source>
        <dbReference type="Pfam" id="PF01509"/>
    </source>
</evidence>
<evidence type="ECO:0000259" key="6">
    <source>
        <dbReference type="Pfam" id="PF16198"/>
    </source>
</evidence>
<evidence type="ECO:0000256" key="1">
    <source>
        <dbReference type="ARBA" id="ARBA00012787"/>
    </source>
</evidence>
<keyword evidence="3" id="KW-0413">Isomerase</keyword>
<feature type="domain" description="tRNA pseudouridylate synthase B C-terminal" evidence="6">
    <location>
        <begin position="168"/>
        <end position="227"/>
    </location>
</feature>
<dbReference type="InterPro" id="IPR014780">
    <property type="entry name" value="tRNA_psdUridine_synth_TruB"/>
</dbReference>
<sequence length="291" mass="32755">MLLDKPAGITSNKALQITKKIFKAEKAGHTGSLDPIATGLLPICFGQATKVSKYLIESSKTYRVKAKLGIKTTTGDSEGSVLEKKATKNIETETIEEVLKLFIGNTEQKPPMFSAIKVNGIRLYKHARKGLTIPRKNRQITVHNICLKNYKKDLLELIIHCGKGTYIRTLIEDIGTQLNTHAHVIELRRISIDLLNDQKIITLKELENTKNIQGLRRYLLPLDTALQSMPKICISKEYHLNFSQGQKIMLPPKDAYKDQNIRVYNHEDQIVGLGCIGEDGLLKPTRVFNLN</sequence>
<dbReference type="InterPro" id="IPR015947">
    <property type="entry name" value="PUA-like_sf"/>
</dbReference>
<evidence type="ECO:0000256" key="2">
    <source>
        <dbReference type="ARBA" id="ARBA00022694"/>
    </source>
</evidence>
<dbReference type="EC" id="5.4.99.25" evidence="1"/>
<dbReference type="CDD" id="cd02573">
    <property type="entry name" value="PseudoU_synth_EcTruB"/>
    <property type="match status" value="1"/>
</dbReference>
<dbReference type="InterPro" id="IPR032819">
    <property type="entry name" value="TruB_C"/>
</dbReference>
<dbReference type="PANTHER" id="PTHR13767">
    <property type="entry name" value="TRNA-PSEUDOURIDINE SYNTHASE"/>
    <property type="match status" value="1"/>
</dbReference>
<dbReference type="GO" id="GO:0006400">
    <property type="term" value="P:tRNA modification"/>
    <property type="evidence" value="ECO:0007669"/>
    <property type="project" value="TreeGrafter"/>
</dbReference>
<keyword evidence="2" id="KW-0819">tRNA processing</keyword>
<dbReference type="InterPro" id="IPR036974">
    <property type="entry name" value="PUA_sf"/>
</dbReference>
<dbReference type="Pfam" id="PF09157">
    <property type="entry name" value="TruB-C_2"/>
    <property type="match status" value="1"/>
</dbReference>
<protein>
    <recommendedName>
        <fullName evidence="1">tRNA pseudouridine(55) synthase</fullName>
        <ecNumber evidence="1">5.4.99.25</ecNumber>
    </recommendedName>
</protein>
<evidence type="ECO:0000313" key="7">
    <source>
        <dbReference type="EMBL" id="SVA37707.1"/>
    </source>
</evidence>
<dbReference type="HAMAP" id="MF_01080">
    <property type="entry name" value="TruB_bact"/>
    <property type="match status" value="1"/>
</dbReference>
<dbReference type="GO" id="GO:0160148">
    <property type="term" value="F:tRNA pseudouridine(55) synthase activity"/>
    <property type="evidence" value="ECO:0007669"/>
    <property type="project" value="UniProtKB-EC"/>
</dbReference>
<dbReference type="PANTHER" id="PTHR13767:SF2">
    <property type="entry name" value="PSEUDOURIDYLATE SYNTHASE TRUB1"/>
    <property type="match status" value="1"/>
</dbReference>
<dbReference type="EMBL" id="UINC01008376">
    <property type="protein sequence ID" value="SVA37707.1"/>
    <property type="molecule type" value="Genomic_DNA"/>
</dbReference>
<feature type="domain" description="Pseudouridine synthase II N-terminal" evidence="4">
    <location>
        <begin position="19"/>
        <end position="167"/>
    </location>
</feature>
<dbReference type="Pfam" id="PF01509">
    <property type="entry name" value="TruB_N"/>
    <property type="match status" value="1"/>
</dbReference>
<dbReference type="AlphaFoldDB" id="A0A381VDJ1"/>
<accession>A0A381VDJ1</accession>